<protein>
    <submittedName>
        <fullName evidence="6">Transcriptional regulator</fullName>
    </submittedName>
</protein>
<evidence type="ECO:0000313" key="6">
    <source>
        <dbReference type="EMBL" id="PNS09474.1"/>
    </source>
</evidence>
<dbReference type="SUPFAM" id="SSF46785">
    <property type="entry name" value="Winged helix' DNA-binding domain"/>
    <property type="match status" value="1"/>
</dbReference>
<organism evidence="6 7">
    <name type="scientific">Solilutibacter silvestris</name>
    <dbReference type="NCBI Taxonomy" id="1645665"/>
    <lineage>
        <taxon>Bacteria</taxon>
        <taxon>Pseudomonadati</taxon>
        <taxon>Pseudomonadota</taxon>
        <taxon>Gammaproteobacteria</taxon>
        <taxon>Lysobacterales</taxon>
        <taxon>Lysobacteraceae</taxon>
        <taxon>Solilutibacter</taxon>
    </lineage>
</organism>
<dbReference type="InterPro" id="IPR036390">
    <property type="entry name" value="WH_DNA-bd_sf"/>
</dbReference>
<dbReference type="InterPro" id="IPR036388">
    <property type="entry name" value="WH-like_DNA-bd_sf"/>
</dbReference>
<name>A0A2K1Q358_9GAMM</name>
<evidence type="ECO:0000313" key="7">
    <source>
        <dbReference type="Proteomes" id="UP000236220"/>
    </source>
</evidence>
<dbReference type="Gene3D" id="3.40.190.290">
    <property type="match status" value="1"/>
</dbReference>
<comment type="caution">
    <text evidence="6">The sequence shown here is derived from an EMBL/GenBank/DDBJ whole genome shotgun (WGS) entry which is preliminary data.</text>
</comment>
<dbReference type="EMBL" id="NPZB01000001">
    <property type="protein sequence ID" value="PNS09474.1"/>
    <property type="molecule type" value="Genomic_DNA"/>
</dbReference>
<dbReference type="FunFam" id="1.10.10.10:FF:000001">
    <property type="entry name" value="LysR family transcriptional regulator"/>
    <property type="match status" value="1"/>
</dbReference>
<keyword evidence="2" id="KW-0805">Transcription regulation</keyword>
<dbReference type="PANTHER" id="PTHR30419:SF31">
    <property type="entry name" value="BLR3139 PROTEIN"/>
    <property type="match status" value="1"/>
</dbReference>
<dbReference type="Gene3D" id="1.10.10.10">
    <property type="entry name" value="Winged helix-like DNA-binding domain superfamily/Winged helix DNA-binding domain"/>
    <property type="match status" value="1"/>
</dbReference>
<comment type="similarity">
    <text evidence="1">Belongs to the LysR transcriptional regulatory family.</text>
</comment>
<dbReference type="PANTHER" id="PTHR30419">
    <property type="entry name" value="HTH-TYPE TRANSCRIPTIONAL REGULATOR YBHD"/>
    <property type="match status" value="1"/>
</dbReference>
<dbReference type="RefSeq" id="WP_165782396.1">
    <property type="nucleotide sequence ID" value="NZ_NPZB01000001.1"/>
</dbReference>
<keyword evidence="7" id="KW-1185">Reference proteome</keyword>
<dbReference type="InterPro" id="IPR005119">
    <property type="entry name" value="LysR_subst-bd"/>
</dbReference>
<dbReference type="PROSITE" id="PS50931">
    <property type="entry name" value="HTH_LYSR"/>
    <property type="match status" value="1"/>
</dbReference>
<dbReference type="InterPro" id="IPR050950">
    <property type="entry name" value="HTH-type_LysR_regulators"/>
</dbReference>
<dbReference type="AlphaFoldDB" id="A0A2K1Q358"/>
<dbReference type="CDD" id="cd05466">
    <property type="entry name" value="PBP2_LTTR_substrate"/>
    <property type="match status" value="1"/>
</dbReference>
<gene>
    <name evidence="6" type="ORF">Lysil_1103</name>
</gene>
<proteinExistence type="inferred from homology"/>
<evidence type="ECO:0000256" key="2">
    <source>
        <dbReference type="ARBA" id="ARBA00023015"/>
    </source>
</evidence>
<dbReference type="Pfam" id="PF03466">
    <property type="entry name" value="LysR_substrate"/>
    <property type="match status" value="1"/>
</dbReference>
<dbReference type="GO" id="GO:0003700">
    <property type="term" value="F:DNA-binding transcription factor activity"/>
    <property type="evidence" value="ECO:0007669"/>
    <property type="project" value="InterPro"/>
</dbReference>
<reference evidence="6 7" key="1">
    <citation type="submission" date="2017-08" db="EMBL/GenBank/DDBJ databases">
        <title>Lysobacter sylvestris genome.</title>
        <authorList>
            <person name="Zhang D.-C."/>
            <person name="Albuquerque L."/>
            <person name="Franca L."/>
            <person name="Froufe H.J.C."/>
            <person name="Barroso C."/>
            <person name="Egas C."/>
            <person name="Da Costa M."/>
            <person name="Margesin R."/>
        </authorList>
    </citation>
    <scope>NUCLEOTIDE SEQUENCE [LARGE SCALE GENOMIC DNA]</scope>
    <source>
        <strain evidence="6 7">AM20-91</strain>
    </source>
</reference>
<accession>A0A2K1Q358</accession>
<evidence type="ECO:0000259" key="5">
    <source>
        <dbReference type="PROSITE" id="PS50931"/>
    </source>
</evidence>
<evidence type="ECO:0000256" key="4">
    <source>
        <dbReference type="ARBA" id="ARBA00023163"/>
    </source>
</evidence>
<dbReference type="InterPro" id="IPR000847">
    <property type="entry name" value="LysR_HTH_N"/>
</dbReference>
<dbReference type="PRINTS" id="PR00039">
    <property type="entry name" value="HTHLYSR"/>
</dbReference>
<keyword evidence="3" id="KW-0238">DNA-binding</keyword>
<evidence type="ECO:0000256" key="1">
    <source>
        <dbReference type="ARBA" id="ARBA00009437"/>
    </source>
</evidence>
<dbReference type="SUPFAM" id="SSF53850">
    <property type="entry name" value="Periplasmic binding protein-like II"/>
    <property type="match status" value="1"/>
</dbReference>
<dbReference type="GO" id="GO:0003677">
    <property type="term" value="F:DNA binding"/>
    <property type="evidence" value="ECO:0007669"/>
    <property type="project" value="UniProtKB-KW"/>
</dbReference>
<sequence>MFVRQLTYLVALSQHRHFAQAAESCNVSQPALSAGLRQLEKELGITIIRRDRRFNGFTPEGERVLLWARQMLASLDSLRQEAELSKTLSGGHLELGVVPSSLQASMLLTIAYRRAVPELRLGLHSLSTRAILQRVKRHEAHLGITYLDQIPQQAFEVQPLYTERYILVASANAGQTLPPALDWKDAAQLPLCLFGREMHNREIIDMAFRQAGVTPRVMVETNTISMLYAMVRNGEMYSVMPLSALPGFFIGRDITLHRLEPAHGALVAMLRLRQSMMPPLIEEAWRVTAEQDLQGTLDRVLEDEIHAVHRAS</sequence>
<keyword evidence="4" id="KW-0804">Transcription</keyword>
<dbReference type="Proteomes" id="UP000236220">
    <property type="component" value="Unassembled WGS sequence"/>
</dbReference>
<evidence type="ECO:0000256" key="3">
    <source>
        <dbReference type="ARBA" id="ARBA00023125"/>
    </source>
</evidence>
<dbReference type="GO" id="GO:0005829">
    <property type="term" value="C:cytosol"/>
    <property type="evidence" value="ECO:0007669"/>
    <property type="project" value="TreeGrafter"/>
</dbReference>
<dbReference type="Pfam" id="PF00126">
    <property type="entry name" value="HTH_1"/>
    <property type="match status" value="1"/>
</dbReference>
<feature type="domain" description="HTH lysR-type" evidence="5">
    <location>
        <begin position="1"/>
        <end position="58"/>
    </location>
</feature>